<protein>
    <submittedName>
        <fullName evidence="1">Uncharacterized protein</fullName>
    </submittedName>
</protein>
<keyword evidence="2" id="KW-1185">Reference proteome</keyword>
<dbReference type="AlphaFoldDB" id="A0A9J5YXU3"/>
<proteinExistence type="predicted"/>
<evidence type="ECO:0000313" key="2">
    <source>
        <dbReference type="Proteomes" id="UP000824120"/>
    </source>
</evidence>
<gene>
    <name evidence="1" type="ORF">H5410_027015</name>
</gene>
<sequence>MVRVEICERGQGVTIEVTALKADVSKLRKDVDHLKSVDFTSLFESAEVLGADVSTYSEMLPSTTKDDIMEDTGVAKSKAETDKDQLEERDVAVYVDLADLEGAMF</sequence>
<dbReference type="EMBL" id="JACXVP010000005">
    <property type="protein sequence ID" value="KAG5605523.1"/>
    <property type="molecule type" value="Genomic_DNA"/>
</dbReference>
<evidence type="ECO:0000313" key="1">
    <source>
        <dbReference type="EMBL" id="KAG5605523.1"/>
    </source>
</evidence>
<reference evidence="1 2" key="1">
    <citation type="submission" date="2020-09" db="EMBL/GenBank/DDBJ databases">
        <title>De no assembly of potato wild relative species, Solanum commersonii.</title>
        <authorList>
            <person name="Cho K."/>
        </authorList>
    </citation>
    <scope>NUCLEOTIDE SEQUENCE [LARGE SCALE GENOMIC DNA]</scope>
    <source>
        <strain evidence="1">LZ3.2</strain>
        <tissue evidence="1">Leaf</tissue>
    </source>
</reference>
<dbReference type="Proteomes" id="UP000824120">
    <property type="component" value="Chromosome 5"/>
</dbReference>
<comment type="caution">
    <text evidence="1">The sequence shown here is derived from an EMBL/GenBank/DDBJ whole genome shotgun (WGS) entry which is preliminary data.</text>
</comment>
<name>A0A9J5YXU3_SOLCO</name>
<accession>A0A9J5YXU3</accession>
<organism evidence="1 2">
    <name type="scientific">Solanum commersonii</name>
    <name type="common">Commerson's wild potato</name>
    <name type="synonym">Commerson's nightshade</name>
    <dbReference type="NCBI Taxonomy" id="4109"/>
    <lineage>
        <taxon>Eukaryota</taxon>
        <taxon>Viridiplantae</taxon>
        <taxon>Streptophyta</taxon>
        <taxon>Embryophyta</taxon>
        <taxon>Tracheophyta</taxon>
        <taxon>Spermatophyta</taxon>
        <taxon>Magnoliopsida</taxon>
        <taxon>eudicotyledons</taxon>
        <taxon>Gunneridae</taxon>
        <taxon>Pentapetalae</taxon>
        <taxon>asterids</taxon>
        <taxon>lamiids</taxon>
        <taxon>Solanales</taxon>
        <taxon>Solanaceae</taxon>
        <taxon>Solanoideae</taxon>
        <taxon>Solaneae</taxon>
        <taxon>Solanum</taxon>
    </lineage>
</organism>